<proteinExistence type="predicted"/>
<evidence type="ECO:0008006" key="4">
    <source>
        <dbReference type="Google" id="ProtNLM"/>
    </source>
</evidence>
<evidence type="ECO:0000256" key="1">
    <source>
        <dbReference type="SAM" id="MobiDB-lite"/>
    </source>
</evidence>
<accession>A0A292YEN9</accession>
<gene>
    <name evidence="2" type="ORF">EFBL_3503</name>
</gene>
<keyword evidence="3" id="KW-1185">Reference proteome</keyword>
<reference evidence="3" key="1">
    <citation type="submission" date="2017-07" db="EMBL/GenBank/DDBJ databases">
        <title>Draft genome sequence of Effusibacillus lacus strain skLN1.</title>
        <authorList>
            <person name="Watanabe M."/>
            <person name="Kojima H."/>
            <person name="Fukui M."/>
        </authorList>
    </citation>
    <scope>NUCLEOTIDE SEQUENCE [LARGE SCALE GENOMIC DNA]</scope>
    <source>
        <strain evidence="3">skLN1</strain>
    </source>
</reference>
<protein>
    <recommendedName>
        <fullName evidence="4">DUF1450 domain-containing protein</fullName>
    </recommendedName>
</protein>
<evidence type="ECO:0000313" key="2">
    <source>
        <dbReference type="EMBL" id="GAX91812.1"/>
    </source>
</evidence>
<evidence type="ECO:0000313" key="3">
    <source>
        <dbReference type="Proteomes" id="UP000217785"/>
    </source>
</evidence>
<comment type="caution">
    <text evidence="2">The sequence shown here is derived from an EMBL/GenBank/DDBJ whole genome shotgun (WGS) entry which is preliminary data.</text>
</comment>
<sequence>MSSLSLKFCKKNLELYSQSVYDALKERYPNEKIEVVDCVGKEYCGTCTDVPFAIRNNALVGGRTARDLFYKFERGMVFLDNLPEPEAAAEEKKPVEKPDAVEAKGSK</sequence>
<dbReference type="Proteomes" id="UP000217785">
    <property type="component" value="Unassembled WGS sequence"/>
</dbReference>
<dbReference type="InterPro" id="IPR009910">
    <property type="entry name" value="DUF1450"/>
</dbReference>
<dbReference type="EMBL" id="BDUF01000109">
    <property type="protein sequence ID" value="GAX91812.1"/>
    <property type="molecule type" value="Genomic_DNA"/>
</dbReference>
<name>A0A292YEN9_9BACL</name>
<organism evidence="2 3">
    <name type="scientific">Effusibacillus lacus</name>
    <dbReference type="NCBI Taxonomy" id="1348429"/>
    <lineage>
        <taxon>Bacteria</taxon>
        <taxon>Bacillati</taxon>
        <taxon>Bacillota</taxon>
        <taxon>Bacilli</taxon>
        <taxon>Bacillales</taxon>
        <taxon>Alicyclobacillaceae</taxon>
        <taxon>Effusibacillus</taxon>
    </lineage>
</organism>
<dbReference type="AlphaFoldDB" id="A0A292YEN9"/>
<dbReference type="Pfam" id="PF07293">
    <property type="entry name" value="DUF1450"/>
    <property type="match status" value="1"/>
</dbReference>
<feature type="region of interest" description="Disordered" evidence="1">
    <location>
        <begin position="87"/>
        <end position="107"/>
    </location>
</feature>
<feature type="compositionally biased region" description="Basic and acidic residues" evidence="1">
    <location>
        <begin position="89"/>
        <end position="107"/>
    </location>
</feature>